<accession>A0A485LHG5</accession>
<gene>
    <name evidence="6" type="primary">Aste57867_21437</name>
    <name evidence="5" type="ORF">As57867_021368</name>
    <name evidence="6" type="ORF">ASTE57867_21437</name>
</gene>
<dbReference type="EMBL" id="CAADRA010007001">
    <property type="protein sequence ID" value="VFT98108.1"/>
    <property type="molecule type" value="Genomic_DNA"/>
</dbReference>
<evidence type="ECO:0000259" key="4">
    <source>
        <dbReference type="Pfam" id="PF01872"/>
    </source>
</evidence>
<evidence type="ECO:0000256" key="2">
    <source>
        <dbReference type="ARBA" id="ARBA00022857"/>
    </source>
</evidence>
<dbReference type="GO" id="GO:0009231">
    <property type="term" value="P:riboflavin biosynthetic process"/>
    <property type="evidence" value="ECO:0007669"/>
    <property type="project" value="InterPro"/>
</dbReference>
<protein>
    <submittedName>
        <fullName evidence="6">Aste57867_21437 protein</fullName>
    </submittedName>
</protein>
<dbReference type="OrthoDB" id="5432at2759"/>
<keyword evidence="2" id="KW-0521">NADP</keyword>
<name>A0A485LHG5_9STRA</name>
<evidence type="ECO:0000256" key="1">
    <source>
        <dbReference type="ARBA" id="ARBA00005104"/>
    </source>
</evidence>
<dbReference type="PANTHER" id="PTHR38011:SF7">
    <property type="entry name" value="2,5-DIAMINO-6-RIBOSYLAMINO-4(3H)-PYRIMIDINONE 5'-PHOSPHATE REDUCTASE"/>
    <property type="match status" value="1"/>
</dbReference>
<dbReference type="InterPro" id="IPR024072">
    <property type="entry name" value="DHFR-like_dom_sf"/>
</dbReference>
<feature type="domain" description="Bacterial bifunctional deaminase-reductase C-terminal" evidence="4">
    <location>
        <begin position="23"/>
        <end position="242"/>
    </location>
</feature>
<evidence type="ECO:0000313" key="7">
    <source>
        <dbReference type="Proteomes" id="UP000332933"/>
    </source>
</evidence>
<keyword evidence="3" id="KW-0560">Oxidoreductase</keyword>
<dbReference type="SUPFAM" id="SSF53597">
    <property type="entry name" value="Dihydrofolate reductase-like"/>
    <property type="match status" value="1"/>
</dbReference>
<sequence>MTDAIATFTAAGLTRAKAEGRLFVTLTYAQSLDGSIAAVRGQPTLLSGAESMTMTHQLRVMHAGILVGVGTITADNPSLTARLVEGPNPQPLIVDAGLTTPLTCKLFTHSACRKPWLLTLDADWDDGKSKRGRRTALEATGATVITCAPDARDPRHIDLVDAFHRVHAQGLSSVMVEGGASILASCLATHAKTKSLLDHGIITIAPLFIGGLKCVSTLLPTDVAFPRLADVQATKIGDDIVLHGAFAR</sequence>
<dbReference type="AlphaFoldDB" id="A0A485LHG5"/>
<evidence type="ECO:0000313" key="6">
    <source>
        <dbReference type="EMBL" id="VFT98108.1"/>
    </source>
</evidence>
<reference evidence="6 7" key="1">
    <citation type="submission" date="2019-03" db="EMBL/GenBank/DDBJ databases">
        <authorList>
            <person name="Gaulin E."/>
            <person name="Dumas B."/>
        </authorList>
    </citation>
    <scope>NUCLEOTIDE SEQUENCE [LARGE SCALE GENOMIC DNA]</scope>
    <source>
        <strain evidence="6">CBS 568.67</strain>
    </source>
</reference>
<comment type="pathway">
    <text evidence="1">Cofactor biosynthesis; riboflavin biosynthesis.</text>
</comment>
<dbReference type="InterPro" id="IPR050765">
    <property type="entry name" value="Riboflavin_Biosynth_HTPR"/>
</dbReference>
<dbReference type="Pfam" id="PF01872">
    <property type="entry name" value="RibD_C"/>
    <property type="match status" value="1"/>
</dbReference>
<dbReference type="GO" id="GO:0008703">
    <property type="term" value="F:5-amino-6-(5-phosphoribosylamino)uracil reductase activity"/>
    <property type="evidence" value="ECO:0007669"/>
    <property type="project" value="InterPro"/>
</dbReference>
<reference evidence="5" key="2">
    <citation type="submission" date="2019-06" db="EMBL/GenBank/DDBJ databases">
        <title>Genomics analysis of Aphanomyces spp. identifies a new class of oomycete effector associated with host adaptation.</title>
        <authorList>
            <person name="Gaulin E."/>
        </authorList>
    </citation>
    <scope>NUCLEOTIDE SEQUENCE</scope>
    <source>
        <strain evidence="5">CBS 578.67</strain>
    </source>
</reference>
<dbReference type="InterPro" id="IPR002734">
    <property type="entry name" value="RibDG_C"/>
</dbReference>
<proteinExistence type="predicted"/>
<evidence type="ECO:0000313" key="5">
    <source>
        <dbReference type="EMBL" id="KAF0686774.1"/>
    </source>
</evidence>
<dbReference type="EMBL" id="VJMH01006975">
    <property type="protein sequence ID" value="KAF0686774.1"/>
    <property type="molecule type" value="Genomic_DNA"/>
</dbReference>
<evidence type="ECO:0000256" key="3">
    <source>
        <dbReference type="ARBA" id="ARBA00023002"/>
    </source>
</evidence>
<dbReference type="Gene3D" id="3.40.430.10">
    <property type="entry name" value="Dihydrofolate Reductase, subunit A"/>
    <property type="match status" value="1"/>
</dbReference>
<dbReference type="PANTHER" id="PTHR38011">
    <property type="entry name" value="DIHYDROFOLATE REDUCTASE FAMILY PROTEIN (AFU_ORTHOLOGUE AFUA_8G06820)"/>
    <property type="match status" value="1"/>
</dbReference>
<dbReference type="Proteomes" id="UP000332933">
    <property type="component" value="Unassembled WGS sequence"/>
</dbReference>
<organism evidence="6 7">
    <name type="scientific">Aphanomyces stellatus</name>
    <dbReference type="NCBI Taxonomy" id="120398"/>
    <lineage>
        <taxon>Eukaryota</taxon>
        <taxon>Sar</taxon>
        <taxon>Stramenopiles</taxon>
        <taxon>Oomycota</taxon>
        <taxon>Saprolegniomycetes</taxon>
        <taxon>Saprolegniales</taxon>
        <taxon>Verrucalvaceae</taxon>
        <taxon>Aphanomyces</taxon>
    </lineage>
</organism>
<keyword evidence="7" id="KW-1185">Reference proteome</keyword>